<dbReference type="InterPro" id="IPR031349">
    <property type="entry name" value="Tfb6"/>
</dbReference>
<feature type="compositionally biased region" description="Low complexity" evidence="1">
    <location>
        <begin position="23"/>
        <end position="33"/>
    </location>
</feature>
<feature type="region of interest" description="Disordered" evidence="1">
    <location>
        <begin position="200"/>
        <end position="231"/>
    </location>
</feature>
<evidence type="ECO:0000313" key="3">
    <source>
        <dbReference type="Proteomes" id="UP000275385"/>
    </source>
</evidence>
<dbReference type="EMBL" id="QVQW01000146">
    <property type="protein sequence ID" value="RKU39797.1"/>
    <property type="molecule type" value="Genomic_DNA"/>
</dbReference>
<sequence length="269" mass="29420">MAESHNTSGPGGFVVPTLPSPAPSTASATRSASGLPHPRGHALRPGSAKEDKVRNYIDDRLMYINRRWVKKHGLAEPGDEVIGYKSMGELCKDLEPLINIIWLSGTPSLQIPYLLNIANEFTTWLDSFPPSASATFLILHKLDHAFASLLKGRDIETNEVLPGFDTGSRSGMSKTDMVRCRSLVELTRVVIVDVMSRGAEEMETEDDATAESDVPTSDTEGGRRGLGAFDEDDERLHMDVARVYENTLVQLGEVLGQDAVADIPQRTED</sequence>
<dbReference type="AlphaFoldDB" id="A0A420XVY3"/>
<protein>
    <recommendedName>
        <fullName evidence="4">Meiotic recombination protein DMC1</fullName>
    </recommendedName>
</protein>
<dbReference type="Proteomes" id="UP000275385">
    <property type="component" value="Unassembled WGS sequence"/>
</dbReference>
<feature type="region of interest" description="Disordered" evidence="1">
    <location>
        <begin position="1"/>
        <end position="50"/>
    </location>
</feature>
<dbReference type="Pfam" id="PF17110">
    <property type="entry name" value="TFB6"/>
    <property type="match status" value="1"/>
</dbReference>
<proteinExistence type="predicted"/>
<dbReference type="OrthoDB" id="5420410at2759"/>
<dbReference type="PANTHER" id="PTHR37781">
    <property type="entry name" value="TFIIH COMPLEX SUBUNIT"/>
    <property type="match status" value="1"/>
</dbReference>
<comment type="caution">
    <text evidence="2">The sequence shown here is derived from an EMBL/GenBank/DDBJ whole genome shotgun (WGS) entry which is preliminary data.</text>
</comment>
<evidence type="ECO:0000313" key="2">
    <source>
        <dbReference type="EMBL" id="RKU39797.1"/>
    </source>
</evidence>
<evidence type="ECO:0008006" key="4">
    <source>
        <dbReference type="Google" id="ProtNLM"/>
    </source>
</evidence>
<keyword evidence="3" id="KW-1185">Reference proteome</keyword>
<accession>A0A420XVY3</accession>
<evidence type="ECO:0000256" key="1">
    <source>
        <dbReference type="SAM" id="MobiDB-lite"/>
    </source>
</evidence>
<organism evidence="2 3">
    <name type="scientific">Coniochaeta pulveracea</name>
    <dbReference type="NCBI Taxonomy" id="177199"/>
    <lineage>
        <taxon>Eukaryota</taxon>
        <taxon>Fungi</taxon>
        <taxon>Dikarya</taxon>
        <taxon>Ascomycota</taxon>
        <taxon>Pezizomycotina</taxon>
        <taxon>Sordariomycetes</taxon>
        <taxon>Sordariomycetidae</taxon>
        <taxon>Coniochaetales</taxon>
        <taxon>Coniochaetaceae</taxon>
        <taxon>Coniochaeta</taxon>
    </lineage>
</organism>
<name>A0A420XVY3_9PEZI</name>
<reference evidence="2 3" key="1">
    <citation type="submission" date="2018-08" db="EMBL/GenBank/DDBJ databases">
        <title>Draft genome of the lignicolous fungus Coniochaeta pulveracea.</title>
        <authorList>
            <person name="Borstlap C.J."/>
            <person name="De Witt R.N."/>
            <person name="Botha A."/>
            <person name="Volschenk H."/>
        </authorList>
    </citation>
    <scope>NUCLEOTIDE SEQUENCE [LARGE SCALE GENOMIC DNA]</scope>
    <source>
        <strain evidence="2 3">CAB683</strain>
    </source>
</reference>
<feature type="compositionally biased region" description="Acidic residues" evidence="1">
    <location>
        <begin position="201"/>
        <end position="210"/>
    </location>
</feature>
<dbReference type="STRING" id="177199.A0A420XVY3"/>
<dbReference type="PANTHER" id="PTHR37781:SF1">
    <property type="entry name" value="ADR380WP"/>
    <property type="match status" value="1"/>
</dbReference>
<dbReference type="GO" id="GO:0005675">
    <property type="term" value="C:transcription factor TFIIH holo complex"/>
    <property type="evidence" value="ECO:0007669"/>
    <property type="project" value="TreeGrafter"/>
</dbReference>
<gene>
    <name evidence="2" type="ORF">DL546_000397</name>
</gene>